<name>A0A0M9FTU0_LEPPY</name>
<dbReference type="EMBL" id="LGTL01000023">
    <property type="protein sequence ID" value="KPA75827.1"/>
    <property type="molecule type" value="Genomic_DNA"/>
</dbReference>
<feature type="compositionally biased region" description="Pro residues" evidence="2">
    <location>
        <begin position="1101"/>
        <end position="1116"/>
    </location>
</feature>
<dbReference type="VEuPathDB" id="TriTrypDB:LpyrH10_23_1270"/>
<dbReference type="RefSeq" id="XP_015654266.1">
    <property type="nucleotide sequence ID" value="XM_015807317.1"/>
</dbReference>
<evidence type="ECO:0000313" key="4">
    <source>
        <dbReference type="Proteomes" id="UP000037923"/>
    </source>
</evidence>
<feature type="compositionally biased region" description="Polar residues" evidence="2">
    <location>
        <begin position="808"/>
        <end position="850"/>
    </location>
</feature>
<dbReference type="GeneID" id="26908627"/>
<evidence type="ECO:0000313" key="3">
    <source>
        <dbReference type="EMBL" id="KPA75827.1"/>
    </source>
</evidence>
<reference evidence="3 4" key="1">
    <citation type="submission" date="2015-07" db="EMBL/GenBank/DDBJ databases">
        <title>High-quality genome of monoxenous trypanosomatid Leptomonas pyrrhocoris.</title>
        <authorList>
            <person name="Flegontov P."/>
            <person name="Butenko A."/>
            <person name="Firsov S."/>
            <person name="Vlcek C."/>
            <person name="Logacheva M.D."/>
            <person name="Field M."/>
            <person name="Filatov D."/>
            <person name="Flegontova O."/>
            <person name="Gerasimov E."/>
            <person name="Jackson A.P."/>
            <person name="Kelly S."/>
            <person name="Opperdoes F."/>
            <person name="O'Reilly A."/>
            <person name="Votypka J."/>
            <person name="Yurchenko V."/>
            <person name="Lukes J."/>
        </authorList>
    </citation>
    <scope>NUCLEOTIDE SEQUENCE [LARGE SCALE GENOMIC DNA]</scope>
    <source>
        <strain evidence="3">H10</strain>
    </source>
</reference>
<dbReference type="OMA" id="VEACKRQ"/>
<feature type="region of interest" description="Disordered" evidence="2">
    <location>
        <begin position="799"/>
        <end position="864"/>
    </location>
</feature>
<feature type="coiled-coil region" evidence="1">
    <location>
        <begin position="73"/>
        <end position="100"/>
    </location>
</feature>
<keyword evidence="4" id="KW-1185">Reference proteome</keyword>
<feature type="compositionally biased region" description="Low complexity" evidence="2">
    <location>
        <begin position="1072"/>
        <end position="1092"/>
    </location>
</feature>
<feature type="region of interest" description="Disordered" evidence="2">
    <location>
        <begin position="1333"/>
        <end position="1401"/>
    </location>
</feature>
<feature type="compositionally biased region" description="Low complexity" evidence="2">
    <location>
        <begin position="931"/>
        <end position="940"/>
    </location>
</feature>
<accession>A0A0M9FTU0</accession>
<feature type="compositionally biased region" description="Acidic residues" evidence="2">
    <location>
        <begin position="1224"/>
        <end position="1237"/>
    </location>
</feature>
<feature type="compositionally biased region" description="Low complexity" evidence="2">
    <location>
        <begin position="1287"/>
        <end position="1307"/>
    </location>
</feature>
<protein>
    <submittedName>
        <fullName evidence="3">Uncharacterized protein</fullName>
    </submittedName>
</protein>
<organism evidence="3 4">
    <name type="scientific">Leptomonas pyrrhocoris</name>
    <name type="common">Firebug parasite</name>
    <dbReference type="NCBI Taxonomy" id="157538"/>
    <lineage>
        <taxon>Eukaryota</taxon>
        <taxon>Discoba</taxon>
        <taxon>Euglenozoa</taxon>
        <taxon>Kinetoplastea</taxon>
        <taxon>Metakinetoplastina</taxon>
        <taxon>Trypanosomatida</taxon>
        <taxon>Trypanosomatidae</taxon>
        <taxon>Leishmaniinae</taxon>
        <taxon>Leptomonas</taxon>
    </lineage>
</organism>
<feature type="compositionally biased region" description="Acidic residues" evidence="2">
    <location>
        <begin position="1045"/>
        <end position="1056"/>
    </location>
</feature>
<dbReference type="Gene3D" id="1.10.287.1490">
    <property type="match status" value="1"/>
</dbReference>
<dbReference type="Proteomes" id="UP000037923">
    <property type="component" value="Unassembled WGS sequence"/>
</dbReference>
<evidence type="ECO:0000256" key="2">
    <source>
        <dbReference type="SAM" id="MobiDB-lite"/>
    </source>
</evidence>
<feature type="coiled-coil region" evidence="1">
    <location>
        <begin position="546"/>
        <end position="668"/>
    </location>
</feature>
<feature type="coiled-coil region" evidence="1">
    <location>
        <begin position="717"/>
        <end position="796"/>
    </location>
</feature>
<keyword evidence="1" id="KW-0175">Coiled coil</keyword>
<comment type="caution">
    <text evidence="3">The sequence shown here is derived from an EMBL/GenBank/DDBJ whole genome shotgun (WGS) entry which is preliminary data.</text>
</comment>
<dbReference type="OrthoDB" id="265941at2759"/>
<evidence type="ECO:0000256" key="1">
    <source>
        <dbReference type="SAM" id="Coils"/>
    </source>
</evidence>
<feature type="region of interest" description="Disordered" evidence="2">
    <location>
        <begin position="877"/>
        <end position="965"/>
    </location>
</feature>
<feature type="compositionally biased region" description="Low complexity" evidence="2">
    <location>
        <begin position="880"/>
        <end position="899"/>
    </location>
</feature>
<feature type="region of interest" description="Disordered" evidence="2">
    <location>
        <begin position="1022"/>
        <end position="1319"/>
    </location>
</feature>
<feature type="compositionally biased region" description="Polar residues" evidence="2">
    <location>
        <begin position="1185"/>
        <end position="1198"/>
    </location>
</feature>
<feature type="coiled-coil region" evidence="1">
    <location>
        <begin position="276"/>
        <end position="367"/>
    </location>
</feature>
<feature type="coiled-coil region" evidence="1">
    <location>
        <begin position="174"/>
        <end position="223"/>
    </location>
</feature>
<proteinExistence type="predicted"/>
<feature type="compositionally biased region" description="Polar residues" evidence="2">
    <location>
        <begin position="1059"/>
        <end position="1069"/>
    </location>
</feature>
<sequence length="1401" mass="151886">MEMTSFSRSALEILQAAEEVLTQPRHVRSQKKPTPAYAYKSTIDYNDMHNGRAAHQDPNCNGHSVAVPEASTVRELQSQLSRAMRELIELRAELAAERDRRNDTLAALGKQWKEEVMVVVHRRDSALQSDVAEVEEKLTAQWRESNESCVVLRRQLEEAVRAAKVRDTDRFQLREELQETSRQMDERVEVALAQSTAARADCSRQLEQERAALAQRLDAELLRLVEMRRADQRALQEAREALRQDGQRMRGEVQRAVQEVWESSAAALIKTATEPVEQLRAELRQCRAAVQSAEEKVADCVRSCQAECRLNTTTAAERLHALESKEAVATSRIDRAERRADGAYETVHRMESAVQGAKDAAERAQLQAAGALERTQKVEHALSDRDARLLAVESNLHAVSTAEGLKAEVEACKRQAGRLESRMDATGALCERAEQLADKTVRQVSEFSNRVSSCEKSMQRGVAAVQGVQESMEVCQADCQQIRAQYEVSEGVVQRHGQLMTQLEQRIMGQENRLGLWRQQQEQHARDQQTAQREMTERAEVMHATATRAQQVSSDARAEVSRLERRVDDVDRALTSASAEVTAVRAAAESLRTQGLEMQRQLQQQEDQLQQAEARVLEVVGPRTELEHNVAQRFERSESHAERLGQKLAQCERKLQEMGGRVQDYLNDAIQRHVGESQRQLLSALSEGLSRVSERVSTVESTVTEVQARSGDMPSQVQSLQKTSSALQRSLQTLEEDLQALRGHVDQLSLHAEGQSGDHQQLGAVRQEVARLTAVQQRLQQDLLQLQEMMRTLREVQLAAAGQPRDPTLSQLGGSQAQTASTEIARTTEADSSSPSARVPTGTGQQSSPHTAAIEPRQPTSAAVTPPLVASHTKMAPTLQAQQDRQRASSSSTNGGSKDSSVERPPSHLSGVSSVRPAEEEVAQLHSVAEPAAGTASSPPDSDDDDNDRVDALQPNVKSYVRSPQRTGLPSVHAVAIASLCGAAETVEQLSAPVVSSSVPAPGPVNTSHPTVIRSFATVDTASSDSDIEVEDLRPQSTRARAAAEEEEEEHADDASSELTTAVTLTSEEAVTPTTSGSRRTRPATAQRRTVAMAAAWGQPQPSPTDSPPDHTPLAPPSAARPANAQEGATEEVRRTETVQSPASNDDEGDGDSDAVQALIAQSSYDEDDADDRSGDGLLRRRPGTRTQGGNAWATTQRAAAPPHPQQPAGAGSSVPAPRRPQWDDWDEEDAEDDGDGDDGRSNNSVVEDVSTPAAPAHCSLHAGAAMATSNIEEVEEVPIAAPPQPSATSANTSASSASPSQMAATTVHHRSAGAGAVEELRATERRIFVGAAGSALAGSPEPRYVVPRHGQNTTSSSSSSAERAEALGLRTAGQAAPAQRSALQVRQYSSFDDSSTSDDD</sequence>
<gene>
    <name evidence="3" type="ORF">ABB37_08342</name>
</gene>